<comment type="function">
    <text evidence="4">Catalyzes the reduction of fatty acyl-CoA to fatty alcohols.</text>
</comment>
<keyword evidence="4" id="KW-1133">Transmembrane helix</keyword>
<dbReference type="PANTHER" id="PTHR11011">
    <property type="entry name" value="MALE STERILITY PROTEIN 2-RELATED"/>
    <property type="match status" value="1"/>
</dbReference>
<dbReference type="SUPFAM" id="SSF51735">
    <property type="entry name" value="NAD(P)-binding Rossmann-fold domains"/>
    <property type="match status" value="1"/>
</dbReference>
<dbReference type="InterPro" id="IPR036291">
    <property type="entry name" value="NAD(P)-bd_dom_sf"/>
</dbReference>
<evidence type="ECO:0000313" key="7">
    <source>
        <dbReference type="Proteomes" id="UP000694924"/>
    </source>
</evidence>
<evidence type="ECO:0000256" key="2">
    <source>
        <dbReference type="ARBA" id="ARBA00022516"/>
    </source>
</evidence>
<keyword evidence="3 4" id="KW-0443">Lipid metabolism</keyword>
<organism evidence="7 8">
    <name type="scientific">Polistes dominula</name>
    <name type="common">European paper wasp</name>
    <name type="synonym">Vespa dominula</name>
    <dbReference type="NCBI Taxonomy" id="743375"/>
    <lineage>
        <taxon>Eukaryota</taxon>
        <taxon>Metazoa</taxon>
        <taxon>Ecdysozoa</taxon>
        <taxon>Arthropoda</taxon>
        <taxon>Hexapoda</taxon>
        <taxon>Insecta</taxon>
        <taxon>Pterygota</taxon>
        <taxon>Neoptera</taxon>
        <taxon>Endopterygota</taxon>
        <taxon>Hymenoptera</taxon>
        <taxon>Apocrita</taxon>
        <taxon>Aculeata</taxon>
        <taxon>Vespoidea</taxon>
        <taxon>Vespidae</taxon>
        <taxon>Polistinae</taxon>
        <taxon>Polistini</taxon>
        <taxon>Polistes</taxon>
    </lineage>
</organism>
<evidence type="ECO:0000256" key="3">
    <source>
        <dbReference type="ARBA" id="ARBA00023098"/>
    </source>
</evidence>
<evidence type="ECO:0000313" key="8">
    <source>
        <dbReference type="RefSeq" id="XP_015189578.1"/>
    </source>
</evidence>
<dbReference type="Gene3D" id="3.40.50.720">
    <property type="entry name" value="NAD(P)-binding Rossmann-like Domain"/>
    <property type="match status" value="1"/>
</dbReference>
<dbReference type="CDD" id="cd09071">
    <property type="entry name" value="FAR_C"/>
    <property type="match status" value="1"/>
</dbReference>
<protein>
    <recommendedName>
        <fullName evidence="4">Fatty acyl-CoA reductase</fullName>
        <ecNumber evidence="4">1.2.1.84</ecNumber>
    </recommendedName>
</protein>
<dbReference type="Pfam" id="PF03015">
    <property type="entry name" value="Sterile"/>
    <property type="match status" value="1"/>
</dbReference>
<feature type="domain" description="Fatty acyl-CoA reductase C-terminal" evidence="5">
    <location>
        <begin position="228"/>
        <end position="278"/>
    </location>
</feature>
<comment type="catalytic activity">
    <reaction evidence="4">
        <text>a long-chain fatty acyl-CoA + 2 NADPH + 2 H(+) = a long-chain primary fatty alcohol + 2 NADP(+) + CoA</text>
        <dbReference type="Rhea" id="RHEA:52716"/>
        <dbReference type="ChEBI" id="CHEBI:15378"/>
        <dbReference type="ChEBI" id="CHEBI:57287"/>
        <dbReference type="ChEBI" id="CHEBI:57783"/>
        <dbReference type="ChEBI" id="CHEBI:58349"/>
        <dbReference type="ChEBI" id="CHEBI:77396"/>
        <dbReference type="ChEBI" id="CHEBI:83139"/>
        <dbReference type="EC" id="1.2.1.84"/>
    </reaction>
</comment>
<feature type="transmembrane region" description="Helical" evidence="4">
    <location>
        <begin position="197"/>
        <end position="221"/>
    </location>
</feature>
<dbReference type="InterPro" id="IPR026055">
    <property type="entry name" value="FAR"/>
</dbReference>
<dbReference type="EC" id="1.2.1.84" evidence="4"/>
<keyword evidence="4" id="KW-0521">NADP</keyword>
<keyword evidence="4" id="KW-0472">Membrane</keyword>
<evidence type="ECO:0000259" key="6">
    <source>
        <dbReference type="Pfam" id="PF07993"/>
    </source>
</evidence>
<dbReference type="InterPro" id="IPR033640">
    <property type="entry name" value="FAR_C"/>
</dbReference>
<keyword evidence="4" id="KW-0812">Transmembrane</keyword>
<keyword evidence="2 4" id="KW-0444">Lipid biosynthesis</keyword>
<dbReference type="RefSeq" id="XP_015189578.1">
    <property type="nucleotide sequence ID" value="XM_015334092.1"/>
</dbReference>
<dbReference type="GeneID" id="107073445"/>
<evidence type="ECO:0000256" key="4">
    <source>
        <dbReference type="RuleBase" id="RU363097"/>
    </source>
</evidence>
<feature type="domain" description="Thioester reductase (TE)" evidence="6">
    <location>
        <begin position="6"/>
        <end position="163"/>
    </location>
</feature>
<reference evidence="8" key="1">
    <citation type="submission" date="2025-08" db="UniProtKB">
        <authorList>
            <consortium name="RefSeq"/>
        </authorList>
    </citation>
    <scope>IDENTIFICATION</scope>
    <source>
        <tissue evidence="8">Whole body</tissue>
    </source>
</reference>
<evidence type="ECO:0000259" key="5">
    <source>
        <dbReference type="Pfam" id="PF03015"/>
    </source>
</evidence>
<dbReference type="Pfam" id="PF07993">
    <property type="entry name" value="NAD_binding_4"/>
    <property type="match status" value="1"/>
</dbReference>
<comment type="similarity">
    <text evidence="1 4">Belongs to the fatty acyl-CoA reductase family.</text>
</comment>
<keyword evidence="7" id="KW-1185">Reference proteome</keyword>
<keyword evidence="4" id="KW-0560">Oxidoreductase</keyword>
<accession>A0ABM1JAU0</accession>
<feature type="transmembrane region" description="Helical" evidence="4">
    <location>
        <begin position="302"/>
        <end position="325"/>
    </location>
</feature>
<dbReference type="InterPro" id="IPR013120">
    <property type="entry name" value="FAR_NAD-bd"/>
</dbReference>
<proteinExistence type="inferred from homology"/>
<evidence type="ECO:0000256" key="1">
    <source>
        <dbReference type="ARBA" id="ARBA00005928"/>
    </source>
</evidence>
<gene>
    <name evidence="8" type="primary">LOC107073445</name>
</gene>
<name>A0ABM1JAU0_POLDO</name>
<sequence length="326" mass="39024">MILLKREQKDVEKKIILIEGDTSQLNIGLSESDRERIKDTDIIFHSAASVRFLDNIRCIINTNVRGTRDLLLLAQEMTSLKAFVYVSTAYSHCVYNKIEEKFYKPPMKTEDIIRLTEILTEDQLDLITSKLLGKWPNTYAFSKAICEDTVRQYYNAVSSVQRPVTWNIMENYVKINAFEVPTKKVFWYGSIWFNSNYYFHIFLTIFLHWIPAIIADFLLYLSGRKPIEWEFTNDNVLKLWDKLSVVDKSHFFFNVADIDWECFTNNFVRGIRVFVYKDPMDTLEESKPFYRRLIIAHYTLKWFFYVLILWFLYSLLYSLFIYIFYF</sequence>
<dbReference type="PANTHER" id="PTHR11011:SF60">
    <property type="entry name" value="FATTY ACYL-COA REDUCTASE-RELATED"/>
    <property type="match status" value="1"/>
</dbReference>
<dbReference type="Proteomes" id="UP000694924">
    <property type="component" value="Unplaced"/>
</dbReference>